<proteinExistence type="predicted"/>
<feature type="compositionally biased region" description="Polar residues" evidence="1">
    <location>
        <begin position="23"/>
        <end position="32"/>
    </location>
</feature>
<dbReference type="OrthoDB" id="2589715at2759"/>
<evidence type="ECO:0000256" key="1">
    <source>
        <dbReference type="SAM" id="MobiDB-lite"/>
    </source>
</evidence>
<dbReference type="KEGG" id="lbc:LACBIDRAFT_295735"/>
<dbReference type="InParanoid" id="B0DXN2"/>
<evidence type="ECO:0000313" key="3">
    <source>
        <dbReference type="Proteomes" id="UP000001194"/>
    </source>
</evidence>
<dbReference type="EMBL" id="DS547147">
    <property type="protein sequence ID" value="EDR00712.1"/>
    <property type="molecule type" value="Genomic_DNA"/>
</dbReference>
<gene>
    <name evidence="2" type="ORF">LACBIDRAFT_295735</name>
</gene>
<dbReference type="Proteomes" id="UP000001194">
    <property type="component" value="Unassembled WGS sequence"/>
</dbReference>
<evidence type="ECO:0000313" key="2">
    <source>
        <dbReference type="EMBL" id="EDR00712.1"/>
    </source>
</evidence>
<accession>B0DXN2</accession>
<protein>
    <submittedName>
        <fullName evidence="2">Predicted protein</fullName>
    </submittedName>
</protein>
<sequence length="184" mass="18990">MSSYPGGPAFPGTGGPPFDPDNKGSTWSTFPGQNAYRPAQGPYSPAQGPQFPGASFPNASPMQFPQGPGGEGGFFGMPNPSSDYNPSYHNSSYSQPSSPPVHGGSPWMPGQSGPPPIPPRPSNYAPYAQPGPNYASTSSSGSSAFDFALSAVDKVAGRKARDQLETGVGSVFQSGNKLFNKLAK</sequence>
<reference evidence="2 3" key="1">
    <citation type="journal article" date="2008" name="Nature">
        <title>The genome of Laccaria bicolor provides insights into mycorrhizal symbiosis.</title>
        <authorList>
            <person name="Martin F."/>
            <person name="Aerts A."/>
            <person name="Ahren D."/>
            <person name="Brun A."/>
            <person name="Danchin E.G.J."/>
            <person name="Duchaussoy F."/>
            <person name="Gibon J."/>
            <person name="Kohler A."/>
            <person name="Lindquist E."/>
            <person name="Pereda V."/>
            <person name="Salamov A."/>
            <person name="Shapiro H.J."/>
            <person name="Wuyts J."/>
            <person name="Blaudez D."/>
            <person name="Buee M."/>
            <person name="Brokstein P."/>
            <person name="Canbaeck B."/>
            <person name="Cohen D."/>
            <person name="Courty P.E."/>
            <person name="Coutinho P.M."/>
            <person name="Delaruelle C."/>
            <person name="Detter J.C."/>
            <person name="Deveau A."/>
            <person name="DiFazio S."/>
            <person name="Duplessis S."/>
            <person name="Fraissinet-Tachet L."/>
            <person name="Lucic E."/>
            <person name="Frey-Klett P."/>
            <person name="Fourrey C."/>
            <person name="Feussner I."/>
            <person name="Gay G."/>
            <person name="Grimwood J."/>
            <person name="Hoegger P.J."/>
            <person name="Jain P."/>
            <person name="Kilaru S."/>
            <person name="Labbe J."/>
            <person name="Lin Y.C."/>
            <person name="Legue V."/>
            <person name="Le Tacon F."/>
            <person name="Marmeisse R."/>
            <person name="Melayah D."/>
            <person name="Montanini B."/>
            <person name="Muratet M."/>
            <person name="Nehls U."/>
            <person name="Niculita-Hirzel H."/>
            <person name="Oudot-Le Secq M.P."/>
            <person name="Peter M."/>
            <person name="Quesneville H."/>
            <person name="Rajashekar B."/>
            <person name="Reich M."/>
            <person name="Rouhier N."/>
            <person name="Schmutz J."/>
            <person name="Yin T."/>
            <person name="Chalot M."/>
            <person name="Henrissat B."/>
            <person name="Kuees U."/>
            <person name="Lucas S."/>
            <person name="Van de Peer Y."/>
            <person name="Podila G.K."/>
            <person name="Polle A."/>
            <person name="Pukkila P.J."/>
            <person name="Richardson P.M."/>
            <person name="Rouze P."/>
            <person name="Sanders I.R."/>
            <person name="Stajich J.E."/>
            <person name="Tunlid A."/>
            <person name="Tuskan G."/>
            <person name="Grigoriev I.V."/>
        </authorList>
    </citation>
    <scope>NUCLEOTIDE SEQUENCE [LARGE SCALE GENOMIC DNA]</scope>
    <source>
        <strain evidence="3">S238N-H82 / ATCC MYA-4686</strain>
    </source>
</reference>
<feature type="compositionally biased region" description="Low complexity" evidence="1">
    <location>
        <begin position="1"/>
        <end position="11"/>
    </location>
</feature>
<name>B0DXN2_LACBS</name>
<feature type="compositionally biased region" description="Pro residues" evidence="1">
    <location>
        <begin position="112"/>
        <end position="121"/>
    </location>
</feature>
<feature type="region of interest" description="Disordered" evidence="1">
    <location>
        <begin position="1"/>
        <end position="141"/>
    </location>
</feature>
<dbReference type="HOGENOM" id="CLU_1468414_0_0_1"/>
<dbReference type="GeneID" id="6084311"/>
<feature type="compositionally biased region" description="Low complexity" evidence="1">
    <location>
        <begin position="76"/>
        <end position="96"/>
    </location>
</feature>
<organism evidence="3">
    <name type="scientific">Laccaria bicolor (strain S238N-H82 / ATCC MYA-4686)</name>
    <name type="common">Bicoloured deceiver</name>
    <name type="synonym">Laccaria laccata var. bicolor</name>
    <dbReference type="NCBI Taxonomy" id="486041"/>
    <lineage>
        <taxon>Eukaryota</taxon>
        <taxon>Fungi</taxon>
        <taxon>Dikarya</taxon>
        <taxon>Basidiomycota</taxon>
        <taxon>Agaricomycotina</taxon>
        <taxon>Agaricomycetes</taxon>
        <taxon>Agaricomycetidae</taxon>
        <taxon>Agaricales</taxon>
        <taxon>Agaricineae</taxon>
        <taxon>Hydnangiaceae</taxon>
        <taxon>Laccaria</taxon>
    </lineage>
</organism>
<keyword evidence="3" id="KW-1185">Reference proteome</keyword>
<dbReference type="RefSeq" id="XP_001888721.1">
    <property type="nucleotide sequence ID" value="XM_001888686.1"/>
</dbReference>
<dbReference type="AlphaFoldDB" id="B0DXN2"/>